<dbReference type="CDD" id="cd18095">
    <property type="entry name" value="SpoU-like_rRNA-MTase"/>
    <property type="match status" value="1"/>
</dbReference>
<dbReference type="EMBL" id="JAHBCL010000004">
    <property type="protein sequence ID" value="MBS7525654.1"/>
    <property type="molecule type" value="Genomic_DNA"/>
</dbReference>
<sequence length="262" mass="29198">MNSITSAQNTQFKYLKSLQQKKYRIRYQRFLLEGFRYVLDAITNGWQCDGVFVHEHIWESMEGSMREKLLASAEITVLGASLFEVIAETLNSQGIVGVFQMHHASLDVLKETDRFVVYLDRIQDPGNLGTIIRTADAAGVDAIVLNRGCVDVFNSKVLRSTAGSILNVRLIHADSDDAAISALRQKQFKMIVTDLQSDFDYNDNRAYREKNCLVIGNEGSGVSEKIKAEADVRISIPIYGKAESLNASIAAGILIYKIKSIL</sequence>
<keyword evidence="7" id="KW-1185">Reference proteome</keyword>
<dbReference type="Pfam" id="PF00588">
    <property type="entry name" value="SpoU_methylase"/>
    <property type="match status" value="1"/>
</dbReference>
<keyword evidence="2 6" id="KW-0489">Methyltransferase</keyword>
<proteinExistence type="inferred from homology"/>
<dbReference type="GO" id="GO:0008168">
    <property type="term" value="F:methyltransferase activity"/>
    <property type="evidence" value="ECO:0007669"/>
    <property type="project" value="UniProtKB-KW"/>
</dbReference>
<evidence type="ECO:0000259" key="4">
    <source>
        <dbReference type="Pfam" id="PF00588"/>
    </source>
</evidence>
<dbReference type="Pfam" id="PF22435">
    <property type="entry name" value="MRM3-like_sub_bind"/>
    <property type="match status" value="1"/>
</dbReference>
<comment type="caution">
    <text evidence="6">The sequence shown here is derived from an EMBL/GenBank/DDBJ whole genome shotgun (WGS) entry which is preliminary data.</text>
</comment>
<dbReference type="InterPro" id="IPR029064">
    <property type="entry name" value="Ribosomal_eL30-like_sf"/>
</dbReference>
<reference evidence="6 7" key="1">
    <citation type="submission" date="2021-05" db="EMBL/GenBank/DDBJ databases">
        <title>Fusibacter ferrireducens sp. nov., an anaerobic, sulfur- and Fe-reducing bacterium isolated from the mangrove sediment.</title>
        <authorList>
            <person name="Qiu D."/>
        </authorList>
    </citation>
    <scope>NUCLEOTIDE SEQUENCE [LARGE SCALE GENOMIC DNA]</scope>
    <source>
        <strain evidence="6 7">DSM 12116</strain>
    </source>
</reference>
<dbReference type="PANTHER" id="PTHR43191:SF2">
    <property type="entry name" value="RRNA METHYLTRANSFERASE 3, MITOCHONDRIAL"/>
    <property type="match status" value="1"/>
</dbReference>
<evidence type="ECO:0000256" key="3">
    <source>
        <dbReference type="ARBA" id="ARBA00022679"/>
    </source>
</evidence>
<dbReference type="PANTHER" id="PTHR43191">
    <property type="entry name" value="RRNA METHYLTRANSFERASE 3"/>
    <property type="match status" value="1"/>
</dbReference>
<comment type="similarity">
    <text evidence="1">Belongs to the class IV-like SAM-binding methyltransferase superfamily. RNA methyltransferase TrmH family.</text>
</comment>
<organism evidence="6 7">
    <name type="scientific">Fusibacter paucivorans</name>
    <dbReference type="NCBI Taxonomy" id="76009"/>
    <lineage>
        <taxon>Bacteria</taxon>
        <taxon>Bacillati</taxon>
        <taxon>Bacillota</taxon>
        <taxon>Clostridia</taxon>
        <taxon>Eubacteriales</taxon>
        <taxon>Eubacteriales Family XII. Incertae Sedis</taxon>
        <taxon>Fusibacter</taxon>
    </lineage>
</organism>
<dbReference type="InterPro" id="IPR001537">
    <property type="entry name" value="SpoU_MeTrfase"/>
</dbReference>
<evidence type="ECO:0000256" key="2">
    <source>
        <dbReference type="ARBA" id="ARBA00022603"/>
    </source>
</evidence>
<feature type="domain" description="MRM3-like substrate binding" evidence="5">
    <location>
        <begin position="9"/>
        <end position="97"/>
    </location>
</feature>
<protein>
    <submittedName>
        <fullName evidence="6">RNA methyltransferase</fullName>
    </submittedName>
</protein>
<dbReference type="InterPro" id="IPR029026">
    <property type="entry name" value="tRNA_m1G_MTases_N"/>
</dbReference>
<name>A0ABS5PKG0_9FIRM</name>
<dbReference type="Proteomes" id="UP000746471">
    <property type="component" value="Unassembled WGS sequence"/>
</dbReference>
<feature type="domain" description="tRNA/rRNA methyltransferase SpoU type" evidence="4">
    <location>
        <begin position="115"/>
        <end position="256"/>
    </location>
</feature>
<keyword evidence="3" id="KW-0808">Transferase</keyword>
<dbReference type="InterPro" id="IPR053888">
    <property type="entry name" value="MRM3-like_sub_bind"/>
</dbReference>
<dbReference type="InterPro" id="IPR029028">
    <property type="entry name" value="Alpha/beta_knot_MTases"/>
</dbReference>
<gene>
    <name evidence="6" type="ORF">KHM83_03080</name>
</gene>
<dbReference type="Gene3D" id="3.40.1280.10">
    <property type="match status" value="1"/>
</dbReference>
<evidence type="ECO:0000313" key="6">
    <source>
        <dbReference type="EMBL" id="MBS7525654.1"/>
    </source>
</evidence>
<evidence type="ECO:0000256" key="1">
    <source>
        <dbReference type="ARBA" id="ARBA00007228"/>
    </source>
</evidence>
<dbReference type="SUPFAM" id="SSF55315">
    <property type="entry name" value="L30e-like"/>
    <property type="match status" value="1"/>
</dbReference>
<accession>A0ABS5PKG0</accession>
<dbReference type="RefSeq" id="WP_213235442.1">
    <property type="nucleotide sequence ID" value="NZ_JAHBCL010000004.1"/>
</dbReference>
<dbReference type="GO" id="GO:0032259">
    <property type="term" value="P:methylation"/>
    <property type="evidence" value="ECO:0007669"/>
    <property type="project" value="UniProtKB-KW"/>
</dbReference>
<dbReference type="Gene3D" id="3.30.1330.30">
    <property type="match status" value="1"/>
</dbReference>
<evidence type="ECO:0000259" key="5">
    <source>
        <dbReference type="Pfam" id="PF22435"/>
    </source>
</evidence>
<evidence type="ECO:0000313" key="7">
    <source>
        <dbReference type="Proteomes" id="UP000746471"/>
    </source>
</evidence>
<dbReference type="InterPro" id="IPR051259">
    <property type="entry name" value="rRNA_Methyltransferase"/>
</dbReference>
<dbReference type="SUPFAM" id="SSF75217">
    <property type="entry name" value="alpha/beta knot"/>
    <property type="match status" value="1"/>
</dbReference>